<feature type="compositionally biased region" description="Basic residues" evidence="1">
    <location>
        <begin position="115"/>
        <end position="126"/>
    </location>
</feature>
<dbReference type="HOGENOM" id="CLU_1678560_0_0_1"/>
<feature type="compositionally biased region" description="Acidic residues" evidence="1">
    <location>
        <begin position="149"/>
        <end position="158"/>
    </location>
</feature>
<dbReference type="Proteomes" id="UP000016935">
    <property type="component" value="Unassembled WGS sequence"/>
</dbReference>
<name>R0IJX1_EXST2</name>
<proteinExistence type="predicted"/>
<dbReference type="RefSeq" id="XP_008027609.1">
    <property type="nucleotide sequence ID" value="XM_008029418.1"/>
</dbReference>
<gene>
    <name evidence="2" type="ORF">SETTUDRAFT_163856</name>
</gene>
<protein>
    <submittedName>
        <fullName evidence="2">Uncharacterized protein</fullName>
    </submittedName>
</protein>
<feature type="region of interest" description="Disordered" evidence="1">
    <location>
        <begin position="63"/>
        <end position="134"/>
    </location>
</feature>
<dbReference type="EMBL" id="KB908703">
    <property type="protein sequence ID" value="EOA85141.1"/>
    <property type="molecule type" value="Genomic_DNA"/>
</dbReference>
<evidence type="ECO:0000313" key="3">
    <source>
        <dbReference type="Proteomes" id="UP000016935"/>
    </source>
</evidence>
<dbReference type="AlphaFoldDB" id="R0IJX1"/>
<accession>R0IJX1</accession>
<evidence type="ECO:0000313" key="2">
    <source>
        <dbReference type="EMBL" id="EOA85141.1"/>
    </source>
</evidence>
<feature type="compositionally biased region" description="Basic and acidic residues" evidence="1">
    <location>
        <begin position="139"/>
        <end position="148"/>
    </location>
</feature>
<evidence type="ECO:0000256" key="1">
    <source>
        <dbReference type="SAM" id="MobiDB-lite"/>
    </source>
</evidence>
<reference evidence="2 3" key="1">
    <citation type="journal article" date="2012" name="PLoS Pathog.">
        <title>Diverse lifestyles and strategies of plant pathogenesis encoded in the genomes of eighteen Dothideomycetes fungi.</title>
        <authorList>
            <person name="Ohm R.A."/>
            <person name="Feau N."/>
            <person name="Henrissat B."/>
            <person name="Schoch C.L."/>
            <person name="Horwitz B.A."/>
            <person name="Barry K.W."/>
            <person name="Condon B.J."/>
            <person name="Copeland A.C."/>
            <person name="Dhillon B."/>
            <person name="Glaser F."/>
            <person name="Hesse C.N."/>
            <person name="Kosti I."/>
            <person name="LaButti K."/>
            <person name="Lindquist E.A."/>
            <person name="Lucas S."/>
            <person name="Salamov A.A."/>
            <person name="Bradshaw R.E."/>
            <person name="Ciuffetti L."/>
            <person name="Hamelin R.C."/>
            <person name="Kema G.H.J."/>
            <person name="Lawrence C."/>
            <person name="Scott J.A."/>
            <person name="Spatafora J.W."/>
            <person name="Turgeon B.G."/>
            <person name="de Wit P.J.G.M."/>
            <person name="Zhong S."/>
            <person name="Goodwin S.B."/>
            <person name="Grigoriev I.V."/>
        </authorList>
    </citation>
    <scope>NUCLEOTIDE SEQUENCE [LARGE SCALE GENOMIC DNA]</scope>
    <source>
        <strain evidence="3">28A</strain>
    </source>
</reference>
<reference evidence="2 3" key="2">
    <citation type="journal article" date="2013" name="PLoS Genet.">
        <title>Comparative genome structure, secondary metabolite, and effector coding capacity across Cochliobolus pathogens.</title>
        <authorList>
            <person name="Condon B.J."/>
            <person name="Leng Y."/>
            <person name="Wu D."/>
            <person name="Bushley K.E."/>
            <person name="Ohm R.A."/>
            <person name="Otillar R."/>
            <person name="Martin J."/>
            <person name="Schackwitz W."/>
            <person name="Grimwood J."/>
            <person name="MohdZainudin N."/>
            <person name="Xue C."/>
            <person name="Wang R."/>
            <person name="Manning V.A."/>
            <person name="Dhillon B."/>
            <person name="Tu Z.J."/>
            <person name="Steffenson B.J."/>
            <person name="Salamov A."/>
            <person name="Sun H."/>
            <person name="Lowry S."/>
            <person name="LaButti K."/>
            <person name="Han J."/>
            <person name="Copeland A."/>
            <person name="Lindquist E."/>
            <person name="Barry K."/>
            <person name="Schmutz J."/>
            <person name="Baker S.E."/>
            <person name="Ciuffetti L.M."/>
            <person name="Grigoriev I.V."/>
            <person name="Zhong S."/>
            <person name="Turgeon B.G."/>
        </authorList>
    </citation>
    <scope>NUCLEOTIDE SEQUENCE [LARGE SCALE GENOMIC DNA]</scope>
    <source>
        <strain evidence="3">28A</strain>
    </source>
</reference>
<keyword evidence="3" id="KW-1185">Reference proteome</keyword>
<dbReference type="eggNOG" id="ENOG502T4KR">
    <property type="taxonomic scope" value="Eukaryota"/>
</dbReference>
<feature type="region of interest" description="Disordered" evidence="1">
    <location>
        <begin position="139"/>
        <end position="158"/>
    </location>
</feature>
<dbReference type="GeneID" id="19398917"/>
<organism evidence="2 3">
    <name type="scientific">Exserohilum turcicum (strain 28A)</name>
    <name type="common">Northern leaf blight fungus</name>
    <name type="synonym">Setosphaeria turcica</name>
    <dbReference type="NCBI Taxonomy" id="671987"/>
    <lineage>
        <taxon>Eukaryota</taxon>
        <taxon>Fungi</taxon>
        <taxon>Dikarya</taxon>
        <taxon>Ascomycota</taxon>
        <taxon>Pezizomycotina</taxon>
        <taxon>Dothideomycetes</taxon>
        <taxon>Pleosporomycetidae</taxon>
        <taxon>Pleosporales</taxon>
        <taxon>Pleosporineae</taxon>
        <taxon>Pleosporaceae</taxon>
        <taxon>Exserohilum</taxon>
    </lineage>
</organism>
<sequence length="158" mass="16983">MVETPNKTGASGALWTEGEKIAYLVVLCENEGKMDSKIANAPIPAGRSIVSCRKLLMRLKEKHKDDIEKIKNGQSTTAAKAPASPEKARTPRKRNSKAVNGDADADADGGDGSPRKKRATPRKRKSTTPAAAEVLVKEEVVEDVAKEESADDESEIEV</sequence>
<dbReference type="OrthoDB" id="3796724at2759"/>